<dbReference type="EMBL" id="CAKKNE010000004">
    <property type="protein sequence ID" value="CAH0374220.1"/>
    <property type="molecule type" value="Genomic_DNA"/>
</dbReference>
<reference evidence="3" key="1">
    <citation type="submission" date="2021-11" db="EMBL/GenBank/DDBJ databases">
        <authorList>
            <consortium name="Genoscope - CEA"/>
            <person name="William W."/>
        </authorList>
    </citation>
    <scope>NUCLEOTIDE SEQUENCE</scope>
</reference>
<dbReference type="InterPro" id="IPR004843">
    <property type="entry name" value="Calcineurin-like_PHP"/>
</dbReference>
<feature type="region of interest" description="Disordered" evidence="1">
    <location>
        <begin position="272"/>
        <end position="291"/>
    </location>
</feature>
<evidence type="ECO:0000313" key="3">
    <source>
        <dbReference type="EMBL" id="CAH0374220.1"/>
    </source>
</evidence>
<dbReference type="InterPro" id="IPR052963">
    <property type="entry name" value="Pantetheine_PDE"/>
</dbReference>
<name>A0A8J2WNG0_9STRA</name>
<dbReference type="Gene3D" id="3.60.21.10">
    <property type="match status" value="1"/>
</dbReference>
<gene>
    <name evidence="3" type="ORF">PECAL_4P14910</name>
</gene>
<dbReference type="OrthoDB" id="190273at2759"/>
<keyword evidence="4" id="KW-1185">Reference proteome</keyword>
<dbReference type="Pfam" id="PF00149">
    <property type="entry name" value="Metallophos"/>
    <property type="match status" value="1"/>
</dbReference>
<dbReference type="PANTHER" id="PTHR36492:SF2">
    <property type="entry name" value="[ACYL-CARRIER-PROTEIN] PHOSPHODIESTERASE PPTH"/>
    <property type="match status" value="1"/>
</dbReference>
<dbReference type="AlphaFoldDB" id="A0A8J2WNG0"/>
<dbReference type="PANTHER" id="PTHR36492">
    <property type="match status" value="1"/>
</dbReference>
<feature type="compositionally biased region" description="Low complexity" evidence="1">
    <location>
        <begin position="202"/>
        <end position="215"/>
    </location>
</feature>
<feature type="region of interest" description="Disordered" evidence="1">
    <location>
        <begin position="202"/>
        <end position="233"/>
    </location>
</feature>
<dbReference type="GO" id="GO:0016787">
    <property type="term" value="F:hydrolase activity"/>
    <property type="evidence" value="ECO:0007669"/>
    <property type="project" value="InterPro"/>
</dbReference>
<protein>
    <recommendedName>
        <fullName evidence="2">Calcineurin-like phosphoesterase domain-containing protein</fullName>
    </recommendedName>
</protein>
<evidence type="ECO:0000313" key="4">
    <source>
        <dbReference type="Proteomes" id="UP000789595"/>
    </source>
</evidence>
<organism evidence="3 4">
    <name type="scientific">Pelagomonas calceolata</name>
    <dbReference type="NCBI Taxonomy" id="35677"/>
    <lineage>
        <taxon>Eukaryota</taxon>
        <taxon>Sar</taxon>
        <taxon>Stramenopiles</taxon>
        <taxon>Ochrophyta</taxon>
        <taxon>Pelagophyceae</taxon>
        <taxon>Pelagomonadales</taxon>
        <taxon>Pelagomonadaceae</taxon>
        <taxon>Pelagomonas</taxon>
    </lineage>
</organism>
<evidence type="ECO:0000259" key="2">
    <source>
        <dbReference type="Pfam" id="PF00149"/>
    </source>
</evidence>
<feature type="domain" description="Calcineurin-like phosphoesterase" evidence="2">
    <location>
        <begin position="497"/>
        <end position="714"/>
    </location>
</feature>
<proteinExistence type="predicted"/>
<comment type="caution">
    <text evidence="3">The sequence shown here is derived from an EMBL/GenBank/DDBJ whole genome shotgun (WGS) entry which is preliminary data.</text>
</comment>
<dbReference type="InterPro" id="IPR029052">
    <property type="entry name" value="Metallo-depent_PP-like"/>
</dbReference>
<dbReference type="Proteomes" id="UP000789595">
    <property type="component" value="Unassembled WGS sequence"/>
</dbReference>
<accession>A0A8J2WNG0</accession>
<dbReference type="SUPFAM" id="SSF56300">
    <property type="entry name" value="Metallo-dependent phosphatases"/>
    <property type="match status" value="1"/>
</dbReference>
<feature type="region of interest" description="Disordered" evidence="1">
    <location>
        <begin position="1"/>
        <end position="22"/>
    </location>
</feature>
<evidence type="ECO:0000256" key="1">
    <source>
        <dbReference type="SAM" id="MobiDB-lite"/>
    </source>
</evidence>
<sequence>MGQQTSSHNDAPPPPSIPLTPRCGRAVRQVNDVLERGGWRVFESCDDDFTGVVAIEEIRAKFIEVLRSSTTASSLSLPALNAFLACCDRGDGFVDHGGWNVLRENVARIAKRETIEAPPGHPQGALVVLPPGALVREGVQRDAPRKAKLKTGTQLLAMGDEEVLGDGTRRTRVTWSLADEGCVGWVSSKNCAPLAAPPIVIDAAPPRTPPRRSTTWLDRAAAASSGSPTRTRPDALLLEGNARFLERFSPERRAYLDLKLRVAARRVLTPRTPSRDSLDEAAETSPRPRADWTPRRRLKFYGRRLADDSLSDNQIKRLREGLLGEYGLNWRRDRERDVAAALAKAASDLREGAMGEIWRSGRAGRPTRRHVLARLLHAVSVIAAPDPALVTPSRVERVARGLSSASTRDLLLLSRWASSEFVRASEAVKRWSENVTSPRPMLRPKFLERQALDALVSVAMTSCGADASPNDMKHAIATRFDRITRSRLLAEMPAPSRIWCVSDLHIDVPLNLERCLAFEARPDDALIVAGDVCSEPLLFEKFFGDVVKKFKYVFYVPGNHDLWCLSEGDLASDSLTKMFRQLLVCDRLGVITHSVRFSNNVCLVPLLGWYDPSFVDGDAEDWISGFDPFCRWPDCLGDDASVAQFLASLNEASVRSVRQLENAVVLSFSHFLPRSSLFEGAGGCRSLGKVMGDARLEDQIQRLCSSVHVFGHSHIDVDCVLDGVRYVQHALGHPEDGVSEAYQPVVVWDAY</sequence>